<dbReference type="Pfam" id="PF15456">
    <property type="entry name" value="Uds1"/>
    <property type="match status" value="1"/>
</dbReference>
<feature type="coiled-coil region" evidence="1">
    <location>
        <begin position="154"/>
        <end position="188"/>
    </location>
</feature>
<dbReference type="EMBL" id="JAQQWM010000002">
    <property type="protein sequence ID" value="KAK8077760.1"/>
    <property type="molecule type" value="Genomic_DNA"/>
</dbReference>
<dbReference type="PANTHER" id="PTHR23159:SF31">
    <property type="entry name" value="CENTROSOME-ASSOCIATED PROTEIN CEP250 ISOFORM X1"/>
    <property type="match status" value="1"/>
</dbReference>
<evidence type="ECO:0000259" key="3">
    <source>
        <dbReference type="Pfam" id="PF15456"/>
    </source>
</evidence>
<dbReference type="InterPro" id="IPR029191">
    <property type="entry name" value="Uds1"/>
</dbReference>
<feature type="compositionally biased region" description="Basic and acidic residues" evidence="2">
    <location>
        <begin position="37"/>
        <end position="50"/>
    </location>
</feature>
<comment type="caution">
    <text evidence="5">The sequence shown here is derived from an EMBL/GenBank/DDBJ whole genome shotgun (WGS) entry which is preliminary data.</text>
</comment>
<feature type="compositionally biased region" description="Basic and acidic residues" evidence="2">
    <location>
        <begin position="838"/>
        <end position="861"/>
    </location>
</feature>
<organism evidence="5 6">
    <name type="scientific">Apiospora saccharicola</name>
    <dbReference type="NCBI Taxonomy" id="335842"/>
    <lineage>
        <taxon>Eukaryota</taxon>
        <taxon>Fungi</taxon>
        <taxon>Dikarya</taxon>
        <taxon>Ascomycota</taxon>
        <taxon>Pezizomycotina</taxon>
        <taxon>Sordariomycetes</taxon>
        <taxon>Xylariomycetidae</taxon>
        <taxon>Amphisphaeriales</taxon>
        <taxon>Apiosporaceae</taxon>
        <taxon>Apiospora</taxon>
    </lineage>
</organism>
<feature type="region of interest" description="Disordered" evidence="2">
    <location>
        <begin position="484"/>
        <end position="513"/>
    </location>
</feature>
<gene>
    <name evidence="5" type="ORF">PG996_003930</name>
</gene>
<protein>
    <recommendedName>
        <fullName evidence="7">Up-regulated during septation protein 1 domain-containing protein</fullName>
    </recommendedName>
</protein>
<dbReference type="Proteomes" id="UP001446871">
    <property type="component" value="Unassembled WGS sequence"/>
</dbReference>
<name>A0ABR1W2Q4_9PEZI</name>
<feature type="domain" description="Up-regulated during septation protein 1" evidence="3">
    <location>
        <begin position="74"/>
        <end position="200"/>
    </location>
</feature>
<keyword evidence="1" id="KW-0175">Coiled coil</keyword>
<evidence type="ECO:0000313" key="6">
    <source>
        <dbReference type="Proteomes" id="UP001446871"/>
    </source>
</evidence>
<proteinExistence type="predicted"/>
<dbReference type="Pfam" id="PF25078">
    <property type="entry name" value="DUF7801"/>
    <property type="match status" value="1"/>
</dbReference>
<evidence type="ECO:0000256" key="1">
    <source>
        <dbReference type="SAM" id="Coils"/>
    </source>
</evidence>
<feature type="compositionally biased region" description="Acidic residues" evidence="2">
    <location>
        <begin position="502"/>
        <end position="513"/>
    </location>
</feature>
<evidence type="ECO:0000313" key="5">
    <source>
        <dbReference type="EMBL" id="KAK8077760.1"/>
    </source>
</evidence>
<dbReference type="InterPro" id="IPR056703">
    <property type="entry name" value="DUF7801"/>
</dbReference>
<keyword evidence="6" id="KW-1185">Reference proteome</keyword>
<dbReference type="Gene3D" id="1.10.287.1490">
    <property type="match status" value="1"/>
</dbReference>
<evidence type="ECO:0000259" key="4">
    <source>
        <dbReference type="Pfam" id="PF25078"/>
    </source>
</evidence>
<evidence type="ECO:0008006" key="7">
    <source>
        <dbReference type="Google" id="ProtNLM"/>
    </source>
</evidence>
<reference evidence="5 6" key="1">
    <citation type="submission" date="2023-01" db="EMBL/GenBank/DDBJ databases">
        <title>Analysis of 21 Apiospora genomes using comparative genomics revels a genus with tremendous synthesis potential of carbohydrate active enzymes and secondary metabolites.</title>
        <authorList>
            <person name="Sorensen T."/>
        </authorList>
    </citation>
    <scope>NUCLEOTIDE SEQUENCE [LARGE SCALE GENOMIC DNA]</scope>
    <source>
        <strain evidence="5 6">CBS 83171</strain>
    </source>
</reference>
<feature type="region of interest" description="Disordered" evidence="2">
    <location>
        <begin position="1"/>
        <end position="63"/>
    </location>
</feature>
<feature type="region of interest" description="Disordered" evidence="2">
    <location>
        <begin position="794"/>
        <end position="861"/>
    </location>
</feature>
<feature type="coiled-coil region" evidence="1">
    <location>
        <begin position="535"/>
        <end position="710"/>
    </location>
</feature>
<feature type="coiled-coil region" evidence="1">
    <location>
        <begin position="286"/>
        <end position="348"/>
    </location>
</feature>
<evidence type="ECO:0000256" key="2">
    <source>
        <dbReference type="SAM" id="MobiDB-lite"/>
    </source>
</evidence>
<feature type="compositionally biased region" description="Basic and acidic residues" evidence="2">
    <location>
        <begin position="794"/>
        <end position="814"/>
    </location>
</feature>
<sequence length="886" mass="98606">MNGLFNRGPAANGFDGGIRPLQPLRTNSGPKPNIPVDHYRQEDPKGDMRSKPRYNPMNPERSSVLVDLKDPVQVHLLTETAILDSKEYEILSQEEVDDLKKQCQLLKQRVEQTRASLAIQSKYRDAAISMARLYSPNNPTRNLLGKRASTGDAAREAEAERQAIQKKCEDLASELSQLEKRATESQRRLLEHTAGILQMTHKAANKGVLTPKMPSMNGIPASPESMFTGSNGRNSLEPPDDLLFDEASLYQSIEDMANFGPMIPRDNNRKKDTIEIPLKSPVRQQTKELTEESERLRIENIQLKQEADSLRSQLQDVQGGDPNQMKLITDTETKLEMFNQQLRELVRTVDPAKNNGYKAPPSGQLEPGDMIGSHLNYLDGALAEVKSSIGNNPEAAESIQAANQQIQELLLSHGSAGYPSPPQMGADLNDQFDYLQDAIRVAGQSMDRAAALAAASSDVKQKGDQSEAVLMGLWDIIQAGLADAEQRKRDRRKTRMDKGINAEEEDMSDNEGFDPNETYSLQAFSAKVQWLFAQAASLKDKKGVLERQIKQQRELNSKSDVEKEEAMKAKDEEIDQARSQLAQVEREADGIRQQLSDALTELDTAHNSQKQGNAEQDAAIKEATEKLKERNAKIASLEADSRDIQMRLTTAETNIAIITRQLQDANQAKDEADKAVTEKEADVTAKTDELKSKQNEIDELMGMVAEFKMRATMAEAELDGAYGSRRERALEAAALYDKDGTKQLQDKVATLTPRVAELETELRGTVKDLKDITKQAIDAEAKIADLEAELDRTAQQARREKEELQESLDREKLSRGALSPGMPLSPGGSRSSSIVTDSYREALRAERKKHDEQLRAEQANRRKLEEELRALKRAQGPGKSPLSPRV</sequence>
<feature type="domain" description="DUF7801" evidence="4">
    <location>
        <begin position="685"/>
        <end position="813"/>
    </location>
</feature>
<accession>A0ABR1W2Q4</accession>
<dbReference type="PANTHER" id="PTHR23159">
    <property type="entry name" value="CENTROSOMAL PROTEIN 2"/>
    <property type="match status" value="1"/>
</dbReference>